<dbReference type="CDD" id="cd06357">
    <property type="entry name" value="PBP1_AmiC"/>
    <property type="match status" value="1"/>
</dbReference>
<dbReference type="PANTHER" id="PTHR47628:SF1">
    <property type="entry name" value="ALIPHATIC AMIDASE EXPRESSION-REGULATING PROTEIN"/>
    <property type="match status" value="1"/>
</dbReference>
<dbReference type="RefSeq" id="WP_240267785.1">
    <property type="nucleotide sequence ID" value="NZ_JAKSXN010000004.1"/>
</dbReference>
<keyword evidence="3" id="KW-1185">Reference proteome</keyword>
<feature type="signal peptide" evidence="1">
    <location>
        <begin position="1"/>
        <end position="21"/>
    </location>
</feature>
<dbReference type="PRINTS" id="PR00337">
    <property type="entry name" value="LEUILEVALBP"/>
</dbReference>
<dbReference type="SUPFAM" id="SSF53822">
    <property type="entry name" value="Periplasmic binding protein-like I"/>
    <property type="match status" value="1"/>
</dbReference>
<dbReference type="PANTHER" id="PTHR47628">
    <property type="match status" value="1"/>
</dbReference>
<dbReference type="InterPro" id="IPR028082">
    <property type="entry name" value="Peripla_BP_I"/>
</dbReference>
<accession>A0ABW3S7P7</accession>
<dbReference type="Proteomes" id="UP001597211">
    <property type="component" value="Unassembled WGS sequence"/>
</dbReference>
<organism evidence="2 3">
    <name type="scientific">Paenibacillus timonensis</name>
    <dbReference type="NCBI Taxonomy" id="225915"/>
    <lineage>
        <taxon>Bacteria</taxon>
        <taxon>Bacillati</taxon>
        <taxon>Bacillota</taxon>
        <taxon>Bacilli</taxon>
        <taxon>Bacillales</taxon>
        <taxon>Paenibacillaceae</taxon>
        <taxon>Paenibacillus</taxon>
    </lineage>
</organism>
<comment type="caution">
    <text evidence="2">The sequence shown here is derived from an EMBL/GenBank/DDBJ whole genome shotgun (WGS) entry which is preliminary data.</text>
</comment>
<dbReference type="Pfam" id="PF13433">
    <property type="entry name" value="Peripla_BP_5"/>
    <property type="match status" value="1"/>
</dbReference>
<keyword evidence="1" id="KW-0732">Signal</keyword>
<protein>
    <submittedName>
        <fullName evidence="2">Transporter substrate-binding domain-containing protein</fullName>
    </submittedName>
</protein>
<dbReference type="InterPro" id="IPR039570">
    <property type="entry name" value="AmiC_PBP1"/>
</dbReference>
<feature type="chain" id="PRO_5046086804" evidence="1">
    <location>
        <begin position="22"/>
        <end position="405"/>
    </location>
</feature>
<evidence type="ECO:0000313" key="2">
    <source>
        <dbReference type="EMBL" id="MFD1180527.1"/>
    </source>
</evidence>
<dbReference type="Gene3D" id="3.40.50.2300">
    <property type="match status" value="2"/>
</dbReference>
<dbReference type="EMBL" id="JBHTKZ010000004">
    <property type="protein sequence ID" value="MFD1180527.1"/>
    <property type="molecule type" value="Genomic_DNA"/>
</dbReference>
<dbReference type="PROSITE" id="PS51257">
    <property type="entry name" value="PROKAR_LIPOPROTEIN"/>
    <property type="match status" value="1"/>
</dbReference>
<sequence>MRKRSWMSVLAAGLVLTLALTGCGNSGGSVGSEDGIKVGVLFSTSGQTALGEQSMANATLLAIDEINADGGVNGKKLVPIQEDYASDPSMAATKAKKLLMQDQVAAIIGAYTSASRQAVLPIVEQNDGLLVYPMQYEGEEYSDNIIYTGPVPNQGLQMFVPWLLENEGKKFFMIGSDYVFPVETNKQVKALLEMNGGSVVGEEYVPMGQAEFASLINKIKEAKPDIVFSTLVAESVSAFYKQFANYGLTSEDIVIASTTPTESDLAAMGGEAAKGHITVQPYFQTVDTPENKSFIESYQKKYGDEPVNTQMESAYYSVYLLKEALAKTEDYSNTKQLIANFAELELEAPQGKIQVDAKNHHTKLNAYIGIANDQAQFDIVETFEPISPEPWSKLIFPDHEEPWNQ</sequence>
<name>A0ABW3S7P7_9BACL</name>
<reference evidence="3" key="1">
    <citation type="journal article" date="2019" name="Int. J. Syst. Evol. Microbiol.">
        <title>The Global Catalogue of Microorganisms (GCM) 10K type strain sequencing project: providing services to taxonomists for standard genome sequencing and annotation.</title>
        <authorList>
            <consortium name="The Broad Institute Genomics Platform"/>
            <consortium name="The Broad Institute Genome Sequencing Center for Infectious Disease"/>
            <person name="Wu L."/>
            <person name="Ma J."/>
        </authorList>
    </citation>
    <scope>NUCLEOTIDE SEQUENCE [LARGE SCALE GENOMIC DNA]</scope>
    <source>
        <strain evidence="3">CCUG 48216</strain>
    </source>
</reference>
<dbReference type="InterPro" id="IPR000709">
    <property type="entry name" value="Leu_Ile_Val-bd"/>
</dbReference>
<proteinExistence type="predicted"/>
<evidence type="ECO:0000256" key="1">
    <source>
        <dbReference type="SAM" id="SignalP"/>
    </source>
</evidence>
<gene>
    <name evidence="2" type="ORF">ACFQ2Z_04070</name>
</gene>
<evidence type="ECO:0000313" key="3">
    <source>
        <dbReference type="Proteomes" id="UP001597211"/>
    </source>
</evidence>